<keyword evidence="3" id="KW-1185">Reference proteome</keyword>
<evidence type="ECO:0000313" key="2">
    <source>
        <dbReference type="EMBL" id="TGZ75413.1"/>
    </source>
</evidence>
<reference evidence="2 3" key="1">
    <citation type="journal article" date="2019" name="BMC Genomics">
        <title>New insights from Opisthorchis felineus genome: update on genomics of the epidemiologically important liver flukes.</title>
        <authorList>
            <person name="Ershov N.I."/>
            <person name="Mordvinov V.A."/>
            <person name="Prokhortchouk E.B."/>
            <person name="Pakharukova M.Y."/>
            <person name="Gunbin K.V."/>
            <person name="Ustyantsev K."/>
            <person name="Genaev M.A."/>
            <person name="Blinov A.G."/>
            <person name="Mazur A."/>
            <person name="Boulygina E."/>
            <person name="Tsygankova S."/>
            <person name="Khrameeva E."/>
            <person name="Chekanov N."/>
            <person name="Fan G."/>
            <person name="Xiao A."/>
            <person name="Zhang H."/>
            <person name="Xu X."/>
            <person name="Yang H."/>
            <person name="Solovyev V."/>
            <person name="Lee S.M."/>
            <person name="Liu X."/>
            <person name="Afonnikov D.A."/>
            <person name="Skryabin K.G."/>
        </authorList>
    </citation>
    <scope>NUCLEOTIDE SEQUENCE [LARGE SCALE GENOMIC DNA]</scope>
    <source>
        <strain evidence="2">AK-0245</strain>
        <tissue evidence="2">Whole organism</tissue>
    </source>
</reference>
<dbReference type="STRING" id="147828.A0A4S2MFI7"/>
<gene>
    <name evidence="2" type="ORF">CRM22_000373</name>
</gene>
<accession>A0A4S2MFI7</accession>
<name>A0A4S2MFI7_OPIFE</name>
<evidence type="ECO:0000256" key="1">
    <source>
        <dbReference type="SAM" id="MobiDB-lite"/>
    </source>
</evidence>
<proteinExistence type="predicted"/>
<dbReference type="AlphaFoldDB" id="A0A4S2MFI7"/>
<feature type="compositionally biased region" description="Polar residues" evidence="1">
    <location>
        <begin position="165"/>
        <end position="176"/>
    </location>
</feature>
<organism evidence="2 3">
    <name type="scientific">Opisthorchis felineus</name>
    <dbReference type="NCBI Taxonomy" id="147828"/>
    <lineage>
        <taxon>Eukaryota</taxon>
        <taxon>Metazoa</taxon>
        <taxon>Spiralia</taxon>
        <taxon>Lophotrochozoa</taxon>
        <taxon>Platyhelminthes</taxon>
        <taxon>Trematoda</taxon>
        <taxon>Digenea</taxon>
        <taxon>Opisthorchiida</taxon>
        <taxon>Opisthorchiata</taxon>
        <taxon>Opisthorchiidae</taxon>
        <taxon>Opisthorchis</taxon>
    </lineage>
</organism>
<feature type="compositionally biased region" description="Basic and acidic residues" evidence="1">
    <location>
        <begin position="147"/>
        <end position="164"/>
    </location>
</feature>
<evidence type="ECO:0000313" key="3">
    <source>
        <dbReference type="Proteomes" id="UP000308267"/>
    </source>
</evidence>
<dbReference type="EMBL" id="SJOL01000719">
    <property type="protein sequence ID" value="TGZ75413.1"/>
    <property type="molecule type" value="Genomic_DNA"/>
</dbReference>
<feature type="compositionally biased region" description="Low complexity" evidence="1">
    <location>
        <begin position="48"/>
        <end position="59"/>
    </location>
</feature>
<comment type="caution">
    <text evidence="2">The sequence shown here is derived from an EMBL/GenBank/DDBJ whole genome shotgun (WGS) entry which is preliminary data.</text>
</comment>
<sequence>MTLPPAAYSIHAFRCLHRRTLWSNLSSLFDERPSSHVPQSLPSLNPLPNATLFHSHPPAHNSPPSTPIPDGMCPDLGTVNTTPVSQCNRTRGSTQVAHSSPDNEVDNTEKQTRETEENTRTQTLSDTLKQEHEEAANYRSQVRFHRGGGDDERNPAFHTGDDGNRQTVDSKPQQTKGAVDANPSAQMNMDTTHTMNLDTVVNETEVPVVTSPAWHTEGAVYQTDPVSITSPNRL</sequence>
<dbReference type="OrthoDB" id="6266434at2759"/>
<feature type="compositionally biased region" description="Basic and acidic residues" evidence="1">
    <location>
        <begin position="107"/>
        <end position="119"/>
    </location>
</feature>
<protein>
    <submittedName>
        <fullName evidence="2">Uncharacterized protein</fullName>
    </submittedName>
</protein>
<dbReference type="Proteomes" id="UP000308267">
    <property type="component" value="Unassembled WGS sequence"/>
</dbReference>
<feature type="region of interest" description="Disordered" evidence="1">
    <location>
        <begin position="48"/>
        <end position="188"/>
    </location>
</feature>
<feature type="compositionally biased region" description="Polar residues" evidence="1">
    <location>
        <begin position="78"/>
        <end position="102"/>
    </location>
</feature>